<feature type="DNA-binding region" description="H-T-H motif" evidence="5">
    <location>
        <begin position="35"/>
        <end position="54"/>
    </location>
</feature>
<dbReference type="InterPro" id="IPR039538">
    <property type="entry name" value="BetI_C"/>
</dbReference>
<reference evidence="7 8" key="1">
    <citation type="submission" date="2019-11" db="EMBL/GenBank/DDBJ databases">
        <authorList>
            <person name="Li X.-J."/>
            <person name="Feng X.-M."/>
        </authorList>
    </citation>
    <scope>NUCLEOTIDE SEQUENCE [LARGE SCALE GENOMIC DNA]</scope>
    <source>
        <strain evidence="7 8">XMNu-373</strain>
    </source>
</reference>
<comment type="caution">
    <text evidence="7">The sequence shown here is derived from an EMBL/GenBank/DDBJ whole genome shotgun (WGS) entry which is preliminary data.</text>
</comment>
<protein>
    <submittedName>
        <fullName evidence="7">TetR family transcriptional regulator</fullName>
    </submittedName>
</protein>
<keyword evidence="3 5" id="KW-0238">DNA-binding</keyword>
<evidence type="ECO:0000256" key="1">
    <source>
        <dbReference type="ARBA" id="ARBA00022491"/>
    </source>
</evidence>
<evidence type="ECO:0000256" key="2">
    <source>
        <dbReference type="ARBA" id="ARBA00023015"/>
    </source>
</evidence>
<organism evidence="7 8">
    <name type="scientific">Phytoactinopolyspora mesophila</name>
    <dbReference type="NCBI Taxonomy" id="2650750"/>
    <lineage>
        <taxon>Bacteria</taxon>
        <taxon>Bacillati</taxon>
        <taxon>Actinomycetota</taxon>
        <taxon>Actinomycetes</taxon>
        <taxon>Jiangellales</taxon>
        <taxon>Jiangellaceae</taxon>
        <taxon>Phytoactinopolyspora</taxon>
    </lineage>
</organism>
<dbReference type="Proteomes" id="UP000460435">
    <property type="component" value="Unassembled WGS sequence"/>
</dbReference>
<dbReference type="Pfam" id="PF00440">
    <property type="entry name" value="TetR_N"/>
    <property type="match status" value="1"/>
</dbReference>
<keyword evidence="1" id="KW-0678">Repressor</keyword>
<name>A0A7K3M4R4_9ACTN</name>
<dbReference type="PANTHER" id="PTHR30055">
    <property type="entry name" value="HTH-TYPE TRANSCRIPTIONAL REGULATOR RUTR"/>
    <property type="match status" value="1"/>
</dbReference>
<sequence length="201" mass="22976">MTNEGRRRRAGGERREEVLDIVVEVLARRGYQQTRFKDVSEASSVAVSTLQGYFGSREDMLIEALHRATEREVATMERESRDIDDPWQRLVWLIDRGISTPVPVWRMLMEFWTAAAHDAELRRNSLDLQARYRQPLTAAIEHGRDKGDFTLRHEPAAVVDVVVAALDGLLYPRVLEQPRPDSDGFRHVLLDQLASTLGVRS</sequence>
<gene>
    <name evidence="7" type="ORF">F7O44_14610</name>
</gene>
<dbReference type="InterPro" id="IPR050109">
    <property type="entry name" value="HTH-type_TetR-like_transc_reg"/>
</dbReference>
<evidence type="ECO:0000256" key="3">
    <source>
        <dbReference type="ARBA" id="ARBA00023125"/>
    </source>
</evidence>
<dbReference type="InterPro" id="IPR036271">
    <property type="entry name" value="Tet_transcr_reg_TetR-rel_C_sf"/>
</dbReference>
<dbReference type="Gene3D" id="1.10.357.10">
    <property type="entry name" value="Tetracycline Repressor, domain 2"/>
    <property type="match status" value="1"/>
</dbReference>
<dbReference type="PROSITE" id="PS50977">
    <property type="entry name" value="HTH_TETR_2"/>
    <property type="match status" value="1"/>
</dbReference>
<feature type="domain" description="HTH tetR-type" evidence="6">
    <location>
        <begin position="12"/>
        <end position="72"/>
    </location>
</feature>
<keyword evidence="8" id="KW-1185">Reference proteome</keyword>
<dbReference type="EMBL" id="WLZY01000004">
    <property type="protein sequence ID" value="NDL58303.1"/>
    <property type="molecule type" value="Genomic_DNA"/>
</dbReference>
<keyword evidence="2" id="KW-0805">Transcription regulation</keyword>
<accession>A0A7K3M4R4</accession>
<dbReference type="GO" id="GO:0000976">
    <property type="term" value="F:transcription cis-regulatory region binding"/>
    <property type="evidence" value="ECO:0007669"/>
    <property type="project" value="TreeGrafter"/>
</dbReference>
<dbReference type="AlphaFoldDB" id="A0A7K3M4R4"/>
<evidence type="ECO:0000256" key="5">
    <source>
        <dbReference type="PROSITE-ProRule" id="PRU00335"/>
    </source>
</evidence>
<evidence type="ECO:0000313" key="7">
    <source>
        <dbReference type="EMBL" id="NDL58303.1"/>
    </source>
</evidence>
<dbReference type="GO" id="GO:0003700">
    <property type="term" value="F:DNA-binding transcription factor activity"/>
    <property type="evidence" value="ECO:0007669"/>
    <property type="project" value="TreeGrafter"/>
</dbReference>
<dbReference type="SUPFAM" id="SSF48498">
    <property type="entry name" value="Tetracyclin repressor-like, C-terminal domain"/>
    <property type="match status" value="1"/>
</dbReference>
<keyword evidence="4" id="KW-0804">Transcription</keyword>
<dbReference type="InterPro" id="IPR009057">
    <property type="entry name" value="Homeodomain-like_sf"/>
</dbReference>
<evidence type="ECO:0000313" key="8">
    <source>
        <dbReference type="Proteomes" id="UP000460435"/>
    </source>
</evidence>
<dbReference type="RefSeq" id="WP_162450965.1">
    <property type="nucleotide sequence ID" value="NZ_WLZY01000004.1"/>
</dbReference>
<evidence type="ECO:0000256" key="4">
    <source>
        <dbReference type="ARBA" id="ARBA00023163"/>
    </source>
</evidence>
<proteinExistence type="predicted"/>
<dbReference type="InterPro" id="IPR001647">
    <property type="entry name" value="HTH_TetR"/>
</dbReference>
<dbReference type="SUPFAM" id="SSF46689">
    <property type="entry name" value="Homeodomain-like"/>
    <property type="match status" value="1"/>
</dbReference>
<dbReference type="PANTHER" id="PTHR30055:SF226">
    <property type="entry name" value="HTH-TYPE TRANSCRIPTIONAL REGULATOR PKSA"/>
    <property type="match status" value="1"/>
</dbReference>
<dbReference type="Pfam" id="PF13977">
    <property type="entry name" value="TetR_C_6"/>
    <property type="match status" value="1"/>
</dbReference>
<evidence type="ECO:0000259" key="6">
    <source>
        <dbReference type="PROSITE" id="PS50977"/>
    </source>
</evidence>